<feature type="compositionally biased region" description="Pro residues" evidence="1">
    <location>
        <begin position="798"/>
        <end position="813"/>
    </location>
</feature>
<feature type="region of interest" description="Disordered" evidence="1">
    <location>
        <begin position="189"/>
        <end position="262"/>
    </location>
</feature>
<feature type="compositionally biased region" description="Basic and acidic residues" evidence="1">
    <location>
        <begin position="297"/>
        <end position="308"/>
    </location>
</feature>
<accession>A0A0L0T307</accession>
<feature type="region of interest" description="Disordered" evidence="1">
    <location>
        <begin position="1"/>
        <end position="46"/>
    </location>
</feature>
<feature type="compositionally biased region" description="Low complexity" evidence="1">
    <location>
        <begin position="901"/>
        <end position="916"/>
    </location>
</feature>
<feature type="region of interest" description="Disordered" evidence="1">
    <location>
        <begin position="706"/>
        <end position="830"/>
    </location>
</feature>
<feature type="region of interest" description="Disordered" evidence="1">
    <location>
        <begin position="423"/>
        <end position="445"/>
    </location>
</feature>
<feature type="region of interest" description="Disordered" evidence="1">
    <location>
        <begin position="874"/>
        <end position="962"/>
    </location>
</feature>
<evidence type="ECO:0000313" key="2">
    <source>
        <dbReference type="EMBL" id="KNE69040.1"/>
    </source>
</evidence>
<dbReference type="GO" id="GO:0031124">
    <property type="term" value="P:mRNA 3'-end processing"/>
    <property type="evidence" value="ECO:0007669"/>
    <property type="project" value="TreeGrafter"/>
</dbReference>
<name>A0A0L0T307_ALLM3</name>
<dbReference type="PANTHER" id="PTHR12460:SF0">
    <property type="entry name" value="CID DOMAIN-CONTAINING PROTEIN-RELATED"/>
    <property type="match status" value="1"/>
</dbReference>
<proteinExistence type="predicted"/>
<dbReference type="Proteomes" id="UP000054350">
    <property type="component" value="Unassembled WGS sequence"/>
</dbReference>
<evidence type="ECO:0000256" key="1">
    <source>
        <dbReference type="SAM" id="MobiDB-lite"/>
    </source>
</evidence>
<feature type="compositionally biased region" description="Low complexity" evidence="1">
    <location>
        <begin position="755"/>
        <end position="764"/>
    </location>
</feature>
<dbReference type="GO" id="GO:0000993">
    <property type="term" value="F:RNA polymerase II complex binding"/>
    <property type="evidence" value="ECO:0007669"/>
    <property type="project" value="TreeGrafter"/>
</dbReference>
<feature type="compositionally biased region" description="Low complexity" evidence="1">
    <location>
        <begin position="722"/>
        <end position="747"/>
    </location>
</feature>
<dbReference type="EMBL" id="GG745359">
    <property type="protein sequence ID" value="KNE69040.1"/>
    <property type="molecule type" value="Genomic_DNA"/>
</dbReference>
<protein>
    <submittedName>
        <fullName evidence="2">Uncharacterized protein</fullName>
    </submittedName>
</protein>
<feature type="compositionally biased region" description="Low complexity" evidence="1">
    <location>
        <begin position="137"/>
        <end position="150"/>
    </location>
</feature>
<feature type="region of interest" description="Disordered" evidence="1">
    <location>
        <begin position="286"/>
        <end position="326"/>
    </location>
</feature>
<gene>
    <name evidence="2" type="ORF">AMAG_19946</name>
</gene>
<reference evidence="2 3" key="1">
    <citation type="submission" date="2009-11" db="EMBL/GenBank/DDBJ databases">
        <title>Annotation of Allomyces macrogynus ATCC 38327.</title>
        <authorList>
            <consortium name="The Broad Institute Genome Sequencing Platform"/>
            <person name="Russ C."/>
            <person name="Cuomo C."/>
            <person name="Burger G."/>
            <person name="Gray M.W."/>
            <person name="Holland P.W.H."/>
            <person name="King N."/>
            <person name="Lang F.B.F."/>
            <person name="Roger A.J."/>
            <person name="Ruiz-Trillo I."/>
            <person name="Young S.K."/>
            <person name="Zeng Q."/>
            <person name="Gargeya S."/>
            <person name="Fitzgerald M."/>
            <person name="Haas B."/>
            <person name="Abouelleil A."/>
            <person name="Alvarado L."/>
            <person name="Arachchi H.M."/>
            <person name="Berlin A."/>
            <person name="Chapman S.B."/>
            <person name="Gearin G."/>
            <person name="Goldberg J."/>
            <person name="Griggs A."/>
            <person name="Gujja S."/>
            <person name="Hansen M."/>
            <person name="Heiman D."/>
            <person name="Howarth C."/>
            <person name="Larimer J."/>
            <person name="Lui A."/>
            <person name="MacDonald P.J.P."/>
            <person name="McCowen C."/>
            <person name="Montmayeur A."/>
            <person name="Murphy C."/>
            <person name="Neiman D."/>
            <person name="Pearson M."/>
            <person name="Priest M."/>
            <person name="Roberts A."/>
            <person name="Saif S."/>
            <person name="Shea T."/>
            <person name="Sisk P."/>
            <person name="Stolte C."/>
            <person name="Sykes S."/>
            <person name="Wortman J."/>
            <person name="Nusbaum C."/>
            <person name="Birren B."/>
        </authorList>
    </citation>
    <scope>NUCLEOTIDE SEQUENCE [LARGE SCALE GENOMIC DNA]</scope>
    <source>
        <strain evidence="2 3">ATCC 38327</strain>
    </source>
</reference>
<feature type="region of interest" description="Disordered" evidence="1">
    <location>
        <begin position="76"/>
        <end position="168"/>
    </location>
</feature>
<dbReference type="AlphaFoldDB" id="A0A0L0T307"/>
<feature type="compositionally biased region" description="Gly residues" evidence="1">
    <location>
        <begin position="95"/>
        <end position="108"/>
    </location>
</feature>
<dbReference type="OrthoDB" id="5590989at2759"/>
<feature type="compositionally biased region" description="Basic and acidic residues" evidence="1">
    <location>
        <begin position="213"/>
        <end position="239"/>
    </location>
</feature>
<feature type="compositionally biased region" description="Pro residues" evidence="1">
    <location>
        <begin position="1"/>
        <end position="15"/>
    </location>
</feature>
<feature type="compositionally biased region" description="Polar residues" evidence="1">
    <location>
        <begin position="874"/>
        <end position="898"/>
    </location>
</feature>
<evidence type="ECO:0000313" key="3">
    <source>
        <dbReference type="Proteomes" id="UP000054350"/>
    </source>
</evidence>
<feature type="compositionally biased region" description="Pro residues" evidence="1">
    <location>
        <begin position="244"/>
        <end position="259"/>
    </location>
</feature>
<dbReference type="PANTHER" id="PTHR12460">
    <property type="entry name" value="CYCLIN-DEPENDENT KINASE INHIBITOR-RELATED PROTEIN"/>
    <property type="match status" value="1"/>
</dbReference>
<sequence length="1163" mass="123180">MAIPSPVAPAPPGPPKINWAPPNLQTPGLPPNARGAGNAISPPWLHKMSSDQSMTLSMTSLMSPYGTFHPAIEFAPASSEVSGPPSDDEHDGAFHRGGGIRGGAGPSRGGFPPNNGRNAGYAPPRSMTPPPAGGGRSQQPQQHQQLPQRRNPARRHTTVPDEYSSLRRWNAGLIDSPAFDQIEYAESAADDTSVYEPSMSRATGAFGGYQGYARDDPYARNDPYAREETYPREREHDGWEDQWQPPPPPPPGPSAPRPRLPCRRPRTAAFAASRDAFLGNAAAAAPAAAAAGPSDARVSRLRRDDTARSLRSPAASGGGGMDVRPRVPHLELDKRGRLNGTLVLDVRVAGVATLHEARNDEITKVYLAAPPDPKTYKGAVSVGTNTWAWMGVGSVRGGGSVRGNAVKVTGRDSVRHVVRMPSRANMNGGDRSMRGGAAGSVSRGSMRHVGSVRHLRGGGVGSVRGNGTVRSVRFDGTVRSRDGPVSDANKRKLVLQLDFKFASGIKPVESRKPLKLSFEFMLKVGAVQVTYRVQGDIEWRRPAGFSFKFKQYPFIDSSKLYIRGFDQQKSIGANIPFNFGSMFRGAGTGAGDTGLGDGMGTMLSGIGSLRRQNSFLHRVASLRGRNMPSTRRRSHREHAAVAAAADALHHYSGGNGGGGGGAFPLRIRGRIPTMWKVTPPGGDYSDMVPDHHQPDLMDEEVVDDFDDEDGAHRSCTTTMLGRRQSAPAPAPARATSSSVYASPRILQPAPPPAPAHLAPLAGTPSSSLTSNGKPAKSPKKSAMARLKSRIGRNKTSPPSAPTPPPSVPAPAPATVPQYHHPHHHHQHVPLQQQQQIIIPPRLVRPPPNGVPNGARVLVPPAGVTNARRHTAVFAQSTVPSTGSLRNGSVRSTASSNGGSLRVPVPRAPSRGSPSSGQTPRPPSRAAAAAAAAAAANARGPSWQVRNDEEHDEDEDPRDRDPYAAAANARYSTTFDYDAIAAEVAGPSYLRGQTHQQHRALHEDDGFFPGLDAAKGNIGNNPFELGRSVYNQVRTWNDLGARPAAMGGGNSAAVGVGNVGGGGGGHAPQGMAWGAQAQRMDAGPSSQQAHQYADHPGYAYDPAAYGHPQDAYASYPTYDGGDQGALDWYTDPTAALDHRFDHLALDPNAVHHAAHGQPALPHHA</sequence>
<keyword evidence="3" id="KW-1185">Reference proteome</keyword>
<reference evidence="3" key="2">
    <citation type="submission" date="2009-11" db="EMBL/GenBank/DDBJ databases">
        <title>The Genome Sequence of Allomyces macrogynus strain ATCC 38327.</title>
        <authorList>
            <consortium name="The Broad Institute Genome Sequencing Platform"/>
            <person name="Russ C."/>
            <person name="Cuomo C."/>
            <person name="Shea T."/>
            <person name="Young S.K."/>
            <person name="Zeng Q."/>
            <person name="Koehrsen M."/>
            <person name="Haas B."/>
            <person name="Borodovsky M."/>
            <person name="Guigo R."/>
            <person name="Alvarado L."/>
            <person name="Berlin A."/>
            <person name="Borenstein D."/>
            <person name="Chen Z."/>
            <person name="Engels R."/>
            <person name="Freedman E."/>
            <person name="Gellesch M."/>
            <person name="Goldberg J."/>
            <person name="Griggs A."/>
            <person name="Gujja S."/>
            <person name="Heiman D."/>
            <person name="Hepburn T."/>
            <person name="Howarth C."/>
            <person name="Jen D."/>
            <person name="Larson L."/>
            <person name="Lewis B."/>
            <person name="Mehta T."/>
            <person name="Park D."/>
            <person name="Pearson M."/>
            <person name="Roberts A."/>
            <person name="Saif S."/>
            <person name="Shenoy N."/>
            <person name="Sisk P."/>
            <person name="Stolte C."/>
            <person name="Sykes S."/>
            <person name="Walk T."/>
            <person name="White J."/>
            <person name="Yandava C."/>
            <person name="Burger G."/>
            <person name="Gray M.W."/>
            <person name="Holland P.W.H."/>
            <person name="King N."/>
            <person name="Lang F.B.F."/>
            <person name="Roger A.J."/>
            <person name="Ruiz-Trillo I."/>
            <person name="Lander E."/>
            <person name="Nusbaum C."/>
        </authorList>
    </citation>
    <scope>NUCLEOTIDE SEQUENCE [LARGE SCALE GENOMIC DNA]</scope>
    <source>
        <strain evidence="3">ATCC 38327</strain>
    </source>
</reference>
<dbReference type="VEuPathDB" id="FungiDB:AMAG_19946"/>
<feature type="compositionally biased region" description="Low complexity" evidence="1">
    <location>
        <begin position="925"/>
        <end position="937"/>
    </location>
</feature>
<organism evidence="2 3">
    <name type="scientific">Allomyces macrogynus (strain ATCC 38327)</name>
    <name type="common">Allomyces javanicus var. macrogynus</name>
    <dbReference type="NCBI Taxonomy" id="578462"/>
    <lineage>
        <taxon>Eukaryota</taxon>
        <taxon>Fungi</taxon>
        <taxon>Fungi incertae sedis</taxon>
        <taxon>Blastocladiomycota</taxon>
        <taxon>Blastocladiomycetes</taxon>
        <taxon>Blastocladiales</taxon>
        <taxon>Blastocladiaceae</taxon>
        <taxon>Allomyces</taxon>
    </lineage>
</organism>